<dbReference type="Proteomes" id="UP000294668">
    <property type="component" value="Unassembled WGS sequence"/>
</dbReference>
<dbReference type="InterPro" id="IPR036291">
    <property type="entry name" value="NAD(P)-bd_dom_sf"/>
</dbReference>
<evidence type="ECO:0000313" key="7">
    <source>
        <dbReference type="EMBL" id="TDG92125.1"/>
    </source>
</evidence>
<evidence type="ECO:0000259" key="5">
    <source>
        <dbReference type="Pfam" id="PF00107"/>
    </source>
</evidence>
<accession>A0A224VDX0</accession>
<keyword evidence="2" id="KW-0479">Metal-binding</keyword>
<keyword evidence="9" id="KW-1185">Reference proteome</keyword>
<dbReference type="PANTHER" id="PTHR43880">
    <property type="entry name" value="ALCOHOL DEHYDROGENASE"/>
    <property type="match status" value="1"/>
</dbReference>
<dbReference type="Gene3D" id="3.90.180.10">
    <property type="entry name" value="Medium-chain alcohol dehydrogenases, catalytic domain"/>
    <property type="match status" value="1"/>
</dbReference>
<dbReference type="AlphaFoldDB" id="A0A224VDX0"/>
<dbReference type="EMBL" id="PUFL01000047">
    <property type="protein sequence ID" value="TDG92125.1"/>
    <property type="molecule type" value="Genomic_DNA"/>
</dbReference>
<reference evidence="7 9" key="2">
    <citation type="journal article" date="2019" name="Appl. Microbiol. Biotechnol.">
        <title>Uncovering carbohydrate metabolism through a genotype-phenotype association study of 56 lactic acid bacteria genomes.</title>
        <authorList>
            <person name="Buron-Moles G."/>
            <person name="Chailyan A."/>
            <person name="Dolejs I."/>
            <person name="Forster J."/>
            <person name="Miks M.H."/>
        </authorList>
    </citation>
    <scope>NUCLEOTIDE SEQUENCE [LARGE SCALE GENOMIC DNA]</scope>
    <source>
        <strain evidence="7 9">DSM 10551</strain>
    </source>
</reference>
<evidence type="ECO:0000313" key="9">
    <source>
        <dbReference type="Proteomes" id="UP000294668"/>
    </source>
</evidence>
<sequence length="199" mass="20931">MTGHPSSCVNWAKLNMDGVRPDGSVAFTREDGSPIHNFFNQSSFTTETLVQERNVTVINKNIDLRKVGPLGCGFATGSGTVFNGLNPKEGTTIAIVGTGAVGSAALMAAKIKGCSKIICVDIHDSRLEMAKELGATDTINSLNEDWVDKVHEITNGEGVDFTIDTTGISAIMHQAITALASGGHLAPIAVTAKTLEFMP</sequence>
<reference evidence="6 8" key="1">
    <citation type="journal article" date="2017" name="Biosci Microbiota Food Health">
        <title>Genomic characterization reconfirms the taxonomic status of Lactobacillus parakefiri.</title>
        <authorList>
            <person name="Tanizawa Y."/>
            <person name="Kobayashi H."/>
            <person name="Kaminuma E."/>
            <person name="Sakamoto M."/>
            <person name="Ohkuma M."/>
            <person name="Nakamura Y."/>
            <person name="Arita M."/>
            <person name="Tohno M."/>
        </authorList>
    </citation>
    <scope>NUCLEOTIDE SEQUENCE [LARGE SCALE GENOMIC DNA]</scope>
    <source>
        <strain evidence="6 8">JCM 8573</strain>
    </source>
</reference>
<dbReference type="Proteomes" id="UP000214739">
    <property type="component" value="Unassembled WGS sequence"/>
</dbReference>
<feature type="domain" description="Alcohol dehydrogenase-like C-terminal" evidence="5">
    <location>
        <begin position="100"/>
        <end position="196"/>
    </location>
</feature>
<evidence type="ECO:0000256" key="3">
    <source>
        <dbReference type="ARBA" id="ARBA00022833"/>
    </source>
</evidence>
<dbReference type="Gene3D" id="3.40.50.720">
    <property type="entry name" value="NAD(P)-binding Rossmann-like Domain"/>
    <property type="match status" value="1"/>
</dbReference>
<keyword evidence="3" id="KW-0862">Zinc</keyword>
<dbReference type="PANTHER" id="PTHR43880:SF12">
    <property type="entry name" value="ALCOHOL DEHYDROGENASE CLASS-3"/>
    <property type="match status" value="1"/>
</dbReference>
<dbReference type="Pfam" id="PF00107">
    <property type="entry name" value="ADH_zinc_N"/>
    <property type="match status" value="1"/>
</dbReference>
<comment type="caution">
    <text evidence="6">The sequence shown here is derived from an EMBL/GenBank/DDBJ whole genome shotgun (WGS) entry which is preliminary data.</text>
</comment>
<dbReference type="SUPFAM" id="SSF51735">
    <property type="entry name" value="NAD(P)-binding Rossmann-fold domains"/>
    <property type="match status" value="1"/>
</dbReference>
<dbReference type="InterPro" id="IPR011032">
    <property type="entry name" value="GroES-like_sf"/>
</dbReference>
<dbReference type="InterPro" id="IPR013149">
    <property type="entry name" value="ADH-like_C"/>
</dbReference>
<comment type="cofactor">
    <cofactor evidence="1">
        <name>Zn(2+)</name>
        <dbReference type="ChEBI" id="CHEBI:29105"/>
    </cofactor>
</comment>
<dbReference type="GO" id="GO:0005829">
    <property type="term" value="C:cytosol"/>
    <property type="evidence" value="ECO:0007669"/>
    <property type="project" value="TreeGrafter"/>
</dbReference>
<dbReference type="FunFam" id="3.40.50.720:FF:000003">
    <property type="entry name" value="S-(hydroxymethyl)glutathione dehydrogenase"/>
    <property type="match status" value="1"/>
</dbReference>
<dbReference type="GO" id="GO:0046294">
    <property type="term" value="P:formaldehyde catabolic process"/>
    <property type="evidence" value="ECO:0007669"/>
    <property type="project" value="TreeGrafter"/>
</dbReference>
<dbReference type="SUPFAM" id="SSF50129">
    <property type="entry name" value="GroES-like"/>
    <property type="match status" value="1"/>
</dbReference>
<dbReference type="EMBL" id="BDGB01000054">
    <property type="protein sequence ID" value="GAW72049.1"/>
    <property type="molecule type" value="Genomic_DNA"/>
</dbReference>
<protein>
    <submittedName>
        <fullName evidence="6">Aryl-alcohol dehydrogenase</fullName>
    </submittedName>
</protein>
<evidence type="ECO:0000256" key="1">
    <source>
        <dbReference type="ARBA" id="ARBA00001947"/>
    </source>
</evidence>
<evidence type="ECO:0000256" key="2">
    <source>
        <dbReference type="ARBA" id="ARBA00022723"/>
    </source>
</evidence>
<proteinExistence type="predicted"/>
<dbReference type="GO" id="GO:0008270">
    <property type="term" value="F:zinc ion binding"/>
    <property type="evidence" value="ECO:0007669"/>
    <property type="project" value="TreeGrafter"/>
</dbReference>
<dbReference type="GO" id="GO:0051903">
    <property type="term" value="F:S-(hydroxymethyl)glutathione dehydrogenase [NAD(P)+] activity"/>
    <property type="evidence" value="ECO:0007669"/>
    <property type="project" value="TreeGrafter"/>
</dbReference>
<keyword evidence="4" id="KW-0520">NAD</keyword>
<gene>
    <name evidence="7" type="ORF">C5L28_001516</name>
    <name evidence="6" type="ORF">LPKJCM_01157</name>
</gene>
<evidence type="ECO:0000313" key="8">
    <source>
        <dbReference type="Proteomes" id="UP000214739"/>
    </source>
</evidence>
<organism evidence="6 8">
    <name type="scientific">Lentilactobacillus parakefiri</name>
    <dbReference type="NCBI Taxonomy" id="152332"/>
    <lineage>
        <taxon>Bacteria</taxon>
        <taxon>Bacillati</taxon>
        <taxon>Bacillota</taxon>
        <taxon>Bacilli</taxon>
        <taxon>Lactobacillales</taxon>
        <taxon>Lactobacillaceae</taxon>
        <taxon>Lentilactobacillus</taxon>
    </lineage>
</organism>
<reference evidence="7" key="3">
    <citation type="submission" date="2019-02" db="EMBL/GenBank/DDBJ databases">
        <authorList>
            <person name="Buron G."/>
            <person name="Chaylann A."/>
            <person name="Dolejs I."/>
            <person name="Forster J."/>
            <person name="Miks M.H."/>
        </authorList>
    </citation>
    <scope>NUCLEOTIDE SEQUENCE</scope>
    <source>
        <strain evidence="7">DSM 10551</strain>
    </source>
</reference>
<evidence type="ECO:0000313" key="6">
    <source>
        <dbReference type="EMBL" id="GAW72049.1"/>
    </source>
</evidence>
<name>A0A224VDX0_9LACO</name>
<evidence type="ECO:0000256" key="4">
    <source>
        <dbReference type="ARBA" id="ARBA00023027"/>
    </source>
</evidence>